<evidence type="ECO:0000256" key="1">
    <source>
        <dbReference type="ARBA" id="ARBA00022741"/>
    </source>
</evidence>
<dbReference type="CDD" id="cd18787">
    <property type="entry name" value="SF2_C_DEAD"/>
    <property type="match status" value="1"/>
</dbReference>
<dbReference type="eggNOG" id="COG0513">
    <property type="taxonomic scope" value="Bacteria"/>
</dbReference>
<dbReference type="Proteomes" id="UP000010296">
    <property type="component" value="Unassembled WGS sequence"/>
</dbReference>
<feature type="compositionally biased region" description="Basic and acidic residues" evidence="5">
    <location>
        <begin position="372"/>
        <end position="386"/>
    </location>
</feature>
<dbReference type="STRING" id="888064.HMPREF9088_1084"/>
<dbReference type="EMBL" id="AEPV01000038">
    <property type="protein sequence ID" value="EFU74084.1"/>
    <property type="molecule type" value="Genomic_DNA"/>
</dbReference>
<accession>E6LFE4</accession>
<dbReference type="AlphaFoldDB" id="E6LFE4"/>
<dbReference type="GO" id="GO:0005840">
    <property type="term" value="C:ribosome"/>
    <property type="evidence" value="ECO:0007669"/>
    <property type="project" value="TreeGrafter"/>
</dbReference>
<dbReference type="PROSITE" id="PS51194">
    <property type="entry name" value="HELICASE_CTER"/>
    <property type="match status" value="1"/>
</dbReference>
<evidence type="ECO:0000313" key="8">
    <source>
        <dbReference type="EMBL" id="EFU74084.1"/>
    </source>
</evidence>
<dbReference type="Pfam" id="PF00270">
    <property type="entry name" value="DEAD"/>
    <property type="match status" value="1"/>
</dbReference>
<dbReference type="GO" id="GO:0033592">
    <property type="term" value="F:RNA strand annealing activity"/>
    <property type="evidence" value="ECO:0007669"/>
    <property type="project" value="TreeGrafter"/>
</dbReference>
<dbReference type="PATRIC" id="fig|888064.11.peg.1448"/>
<evidence type="ECO:0000256" key="2">
    <source>
        <dbReference type="ARBA" id="ARBA00022801"/>
    </source>
</evidence>
<dbReference type="OrthoDB" id="9805696at2"/>
<keyword evidence="9" id="KW-1185">Reference proteome</keyword>
<evidence type="ECO:0000256" key="5">
    <source>
        <dbReference type="SAM" id="MobiDB-lite"/>
    </source>
</evidence>
<comment type="caution">
    <text evidence="8">The sequence shown here is derived from an EMBL/GenBank/DDBJ whole genome shotgun (WGS) entry which is preliminary data.</text>
</comment>
<dbReference type="PANTHER" id="PTHR47963:SF7">
    <property type="entry name" value="ATP-DEPENDENT RNA HELICASE YFML-RELATED"/>
    <property type="match status" value="1"/>
</dbReference>
<organism evidence="8 9">
    <name type="scientific">Enterococcus italicus (strain DSM 15952 / CCUG 50447 / LMG 22039 / TP 1.5)</name>
    <dbReference type="NCBI Taxonomy" id="888064"/>
    <lineage>
        <taxon>Bacteria</taxon>
        <taxon>Bacillati</taxon>
        <taxon>Bacillota</taxon>
        <taxon>Bacilli</taxon>
        <taxon>Lactobacillales</taxon>
        <taxon>Enterococcaceae</taxon>
        <taxon>Enterococcus</taxon>
    </lineage>
</organism>
<feature type="domain" description="Helicase ATP-binding" evidence="6">
    <location>
        <begin position="30"/>
        <end position="199"/>
    </location>
</feature>
<dbReference type="GO" id="GO:0005524">
    <property type="term" value="F:ATP binding"/>
    <property type="evidence" value="ECO:0007669"/>
    <property type="project" value="UniProtKB-KW"/>
</dbReference>
<keyword evidence="2" id="KW-0378">Hydrolase</keyword>
<protein>
    <submittedName>
        <fullName evidence="8">DEAD/DEAH box helicase</fullName>
    </submittedName>
</protein>
<dbReference type="InterPro" id="IPR027417">
    <property type="entry name" value="P-loop_NTPase"/>
</dbReference>
<dbReference type="InterPro" id="IPR011545">
    <property type="entry name" value="DEAD/DEAH_box_helicase_dom"/>
</dbReference>
<feature type="compositionally biased region" description="Basic residues" evidence="5">
    <location>
        <begin position="410"/>
        <end position="431"/>
    </location>
</feature>
<dbReference type="RefSeq" id="WP_007208102.1">
    <property type="nucleotide sequence ID" value="NZ_GL622241.1"/>
</dbReference>
<reference evidence="8 9" key="1">
    <citation type="submission" date="2010-12" db="EMBL/GenBank/DDBJ databases">
        <authorList>
            <person name="Muzny D."/>
            <person name="Qin X."/>
            <person name="Deng J."/>
            <person name="Jiang H."/>
            <person name="Liu Y."/>
            <person name="Qu J."/>
            <person name="Song X.-Z."/>
            <person name="Zhang L."/>
            <person name="Thornton R."/>
            <person name="Coyle M."/>
            <person name="Francisco L."/>
            <person name="Jackson L."/>
            <person name="Javaid M."/>
            <person name="Korchina V."/>
            <person name="Kovar C."/>
            <person name="Mata R."/>
            <person name="Mathew T."/>
            <person name="Ngo R."/>
            <person name="Nguyen L."/>
            <person name="Nguyen N."/>
            <person name="Okwuonu G."/>
            <person name="Ongeri F."/>
            <person name="Pham C."/>
            <person name="Simmons D."/>
            <person name="Wilczek-Boney K."/>
            <person name="Hale W."/>
            <person name="Jakkamsetti A."/>
            <person name="Pham P."/>
            <person name="Ruth R."/>
            <person name="San Lucas F."/>
            <person name="Warren J."/>
            <person name="Zhang J."/>
            <person name="Zhao Z."/>
            <person name="Zhou C."/>
            <person name="Zhu D."/>
            <person name="Lee S."/>
            <person name="Bess C."/>
            <person name="Blankenburg K."/>
            <person name="Forbes L."/>
            <person name="Fu Q."/>
            <person name="Gubbala S."/>
            <person name="Hirani K."/>
            <person name="Jayaseelan J.C."/>
            <person name="Lara F."/>
            <person name="Munidasa M."/>
            <person name="Palculict T."/>
            <person name="Patil S."/>
            <person name="Pu L.-L."/>
            <person name="Saada N."/>
            <person name="Tang L."/>
            <person name="Weissenberger G."/>
            <person name="Zhu Y."/>
            <person name="Hemphill L."/>
            <person name="Shang Y."/>
            <person name="Youmans B."/>
            <person name="Ayvaz T."/>
            <person name="Ross M."/>
            <person name="Santibanez J."/>
            <person name="Aqrawi P."/>
            <person name="Gross S."/>
            <person name="Joshi V."/>
            <person name="Fowler G."/>
            <person name="Nazareth L."/>
            <person name="Reid J."/>
            <person name="Worley K."/>
            <person name="Petrosino J."/>
            <person name="Highlander S."/>
            <person name="Gibbs R."/>
        </authorList>
    </citation>
    <scope>NUCLEOTIDE SEQUENCE [LARGE SCALE GENOMIC DNA]</scope>
    <source>
        <strain evidence="9">DSM 15952 / CCUG 50447 / LMG 22039 / TP 1.5</strain>
    </source>
</reference>
<dbReference type="InterPro" id="IPR014001">
    <property type="entry name" value="Helicase_ATP-bd"/>
</dbReference>
<keyword evidence="1" id="KW-0547">Nucleotide-binding</keyword>
<dbReference type="HOGENOM" id="CLU_003041_1_3_9"/>
<feature type="domain" description="Helicase C-terminal" evidence="7">
    <location>
        <begin position="222"/>
        <end position="368"/>
    </location>
</feature>
<dbReference type="SMART" id="SM00490">
    <property type="entry name" value="HELICc"/>
    <property type="match status" value="1"/>
</dbReference>
<sequence length="431" mass="48189">MLNNEIPAVWEKRWLENNFTEPTAIQQAVFEPLRKQQSIMGISPTGSGKTLAYLLPTLLGIKKGEGNQVLIVTSSQELAMQVLEVSKTWAEDLGIAAQSAIGGANIQRQIEKLKHHPELIVGTPGRIVELIRARKMNPFLIQTVIFDEADQLINNDQQGLVKEIIQTVGKKSTFGFFSATADAALSPIKKIVPDLLVIDVTQVDTSQGAVAHQYIMIPARKKVESLRRLAHTPDFQSLVFFNRLSELGMAEEKLQFHHIQAASLASDQNKQLRKLALTAFRERKIQLLLATDIAARGLDIDRLPFIVNAEVPLTKESYVHRAGRVGRMGADGRVLTLVTEQSMKDLKKLANQLNLILEEVYLVGGAIQTEKSEKKEPTTKELGKVKETKKKSVNKEAVHPKMADEIKEPIRKKRTKVKTKNKKNKGKRKEK</sequence>
<dbReference type="PANTHER" id="PTHR47963">
    <property type="entry name" value="DEAD-BOX ATP-DEPENDENT RNA HELICASE 47, MITOCHONDRIAL"/>
    <property type="match status" value="1"/>
</dbReference>
<proteinExistence type="predicted"/>
<dbReference type="CDD" id="cd00268">
    <property type="entry name" value="DEADc"/>
    <property type="match status" value="1"/>
</dbReference>
<name>E6LFE4_ENTI1</name>
<keyword evidence="3 8" id="KW-0347">Helicase</keyword>
<feature type="region of interest" description="Disordered" evidence="5">
    <location>
        <begin position="372"/>
        <end position="431"/>
    </location>
</feature>
<dbReference type="PROSITE" id="PS51192">
    <property type="entry name" value="HELICASE_ATP_BIND_1"/>
    <property type="match status" value="1"/>
</dbReference>
<dbReference type="Pfam" id="PF00271">
    <property type="entry name" value="Helicase_C"/>
    <property type="match status" value="1"/>
</dbReference>
<keyword evidence="4" id="KW-0067">ATP-binding</keyword>
<evidence type="ECO:0000256" key="4">
    <source>
        <dbReference type="ARBA" id="ARBA00022840"/>
    </source>
</evidence>
<dbReference type="GO" id="GO:0016787">
    <property type="term" value="F:hydrolase activity"/>
    <property type="evidence" value="ECO:0007669"/>
    <property type="project" value="UniProtKB-KW"/>
</dbReference>
<gene>
    <name evidence="8" type="ORF">HMPREF9088_1084</name>
</gene>
<dbReference type="GO" id="GO:0005829">
    <property type="term" value="C:cytosol"/>
    <property type="evidence" value="ECO:0007669"/>
    <property type="project" value="TreeGrafter"/>
</dbReference>
<dbReference type="InterPro" id="IPR050547">
    <property type="entry name" value="DEAD_box_RNA_helicases"/>
</dbReference>
<feature type="compositionally biased region" description="Basic and acidic residues" evidence="5">
    <location>
        <begin position="393"/>
        <end position="409"/>
    </location>
</feature>
<dbReference type="SUPFAM" id="SSF52540">
    <property type="entry name" value="P-loop containing nucleoside triphosphate hydrolases"/>
    <property type="match status" value="1"/>
</dbReference>
<evidence type="ECO:0000259" key="6">
    <source>
        <dbReference type="PROSITE" id="PS51192"/>
    </source>
</evidence>
<evidence type="ECO:0000256" key="3">
    <source>
        <dbReference type="ARBA" id="ARBA00022806"/>
    </source>
</evidence>
<dbReference type="GO" id="GO:0009409">
    <property type="term" value="P:response to cold"/>
    <property type="evidence" value="ECO:0007669"/>
    <property type="project" value="TreeGrafter"/>
</dbReference>
<dbReference type="InterPro" id="IPR001650">
    <property type="entry name" value="Helicase_C-like"/>
</dbReference>
<dbReference type="GO" id="GO:0003724">
    <property type="term" value="F:RNA helicase activity"/>
    <property type="evidence" value="ECO:0007669"/>
    <property type="project" value="TreeGrafter"/>
</dbReference>
<dbReference type="SMART" id="SM00487">
    <property type="entry name" value="DEXDc"/>
    <property type="match status" value="1"/>
</dbReference>
<evidence type="ECO:0000313" key="9">
    <source>
        <dbReference type="Proteomes" id="UP000010296"/>
    </source>
</evidence>
<evidence type="ECO:0000259" key="7">
    <source>
        <dbReference type="PROSITE" id="PS51194"/>
    </source>
</evidence>
<dbReference type="Gene3D" id="3.40.50.300">
    <property type="entry name" value="P-loop containing nucleotide triphosphate hydrolases"/>
    <property type="match status" value="2"/>
</dbReference>
<dbReference type="InterPro" id="IPR044742">
    <property type="entry name" value="DEAD/DEAH_RhlB"/>
</dbReference>